<dbReference type="EMBL" id="JAUDZG010000001">
    <property type="protein sequence ID" value="KAK3311616.1"/>
    <property type="molecule type" value="Genomic_DNA"/>
</dbReference>
<dbReference type="PDB" id="9I7P">
    <property type="method" value="EM"/>
    <property type="resolution" value="3.20 A"/>
    <property type="chains" value="E/F=1-50"/>
</dbReference>
<keyword evidence="6" id="KW-1133">Transmembrane helix</keyword>
<evidence type="ECO:0000256" key="6">
    <source>
        <dbReference type="ARBA" id="ARBA00022989"/>
    </source>
</evidence>
<dbReference type="PDB" id="9I7T">
    <property type="method" value="EM"/>
    <property type="resolution" value="3.80 A"/>
    <property type="chains" value="E/F=1-50"/>
</dbReference>
<comment type="similarity">
    <text evidence="9">Belongs to the Tom5 family.</text>
</comment>
<accession>A0AAJ0H4I1</accession>
<dbReference type="InterPro" id="IPR019603">
    <property type="entry name" value="Tom5"/>
</dbReference>
<organism evidence="10 11">
    <name type="scientific">Chaetomium strumarium</name>
    <dbReference type="NCBI Taxonomy" id="1170767"/>
    <lineage>
        <taxon>Eukaryota</taxon>
        <taxon>Fungi</taxon>
        <taxon>Dikarya</taxon>
        <taxon>Ascomycota</taxon>
        <taxon>Pezizomycotina</taxon>
        <taxon>Sordariomycetes</taxon>
        <taxon>Sordariomycetidae</taxon>
        <taxon>Sordariales</taxon>
        <taxon>Chaetomiaceae</taxon>
        <taxon>Chaetomium</taxon>
    </lineage>
</organism>
<comment type="caution">
    <text evidence="10">The sequence shown here is derived from an EMBL/GenBank/DDBJ whole genome shotgun (WGS) entry which is preliminary data.</text>
</comment>
<keyword evidence="4" id="KW-1000">Mitochondrion outer membrane</keyword>
<dbReference type="PDB" id="9I7S">
    <property type="method" value="EM"/>
    <property type="resolution" value="3.20 A"/>
    <property type="chains" value="E/F=1-50"/>
</dbReference>
<keyword evidence="3" id="KW-0812">Transmembrane</keyword>
<evidence type="ECO:0007829" key="12">
    <source>
        <dbReference type="PDB" id="9I6B"/>
    </source>
</evidence>
<proteinExistence type="evidence at protein level"/>
<evidence type="ECO:0000313" key="11">
    <source>
        <dbReference type="Proteomes" id="UP001273166"/>
    </source>
</evidence>
<reference evidence="10" key="2">
    <citation type="submission" date="2023-06" db="EMBL/GenBank/DDBJ databases">
        <authorList>
            <consortium name="Lawrence Berkeley National Laboratory"/>
            <person name="Mondo S.J."/>
            <person name="Hensen N."/>
            <person name="Bonometti L."/>
            <person name="Westerberg I."/>
            <person name="Brannstrom I.O."/>
            <person name="Guillou S."/>
            <person name="Cros-Aarteil S."/>
            <person name="Calhoun S."/>
            <person name="Haridas S."/>
            <person name="Kuo A."/>
            <person name="Pangilinan J."/>
            <person name="Riley R."/>
            <person name="Labutti K."/>
            <person name="Andreopoulos B."/>
            <person name="Lipzen A."/>
            <person name="Chen C."/>
            <person name="Yanf M."/>
            <person name="Daum C."/>
            <person name="Ng V."/>
            <person name="Clum A."/>
            <person name="Steindorff A."/>
            <person name="Ohm R."/>
            <person name="Martin F."/>
            <person name="Silar P."/>
            <person name="Natvig D."/>
            <person name="Lalanne C."/>
            <person name="Gautier V."/>
            <person name="Ament-Velasquez S.L."/>
            <person name="Kruys A."/>
            <person name="Hutchinson M.I."/>
            <person name="Powell A.J."/>
            <person name="Barry K."/>
            <person name="Miller A.N."/>
            <person name="Grigoriev I.V."/>
            <person name="Debuchy R."/>
            <person name="Gladieux P."/>
            <person name="Thoren M.H."/>
            <person name="Johannesson H."/>
        </authorList>
    </citation>
    <scope>NUCLEOTIDE SEQUENCE</scope>
    <source>
        <strain evidence="10">CBS 333.67</strain>
    </source>
</reference>
<keyword evidence="12 13" id="KW-0002">3D-structure</keyword>
<evidence type="ECO:0000256" key="3">
    <source>
        <dbReference type="ARBA" id="ARBA00022692"/>
    </source>
</evidence>
<evidence type="ECO:0000256" key="9">
    <source>
        <dbReference type="ARBA" id="ARBA00025716"/>
    </source>
</evidence>
<reference evidence="12 13" key="3">
    <citation type="journal article" date="2025" name="Proc. Natl. Acad. Sci. U.S.A.">
        <title>Structures of &amp;lt;i&amp;gt;Chaetomium thermophilum&amp;lt;/i&amp;gt; TOM complexes with bound preproteins.</title>
        <authorList>
            <person name="Agip A.A."/>
            <person name="Ornelas P."/>
            <person name="Yang T.J."/>
            <person name="Uboldi E."/>
            <person name="Hader S."/>
            <person name="McDowell M.A."/>
            <person name="Kuhlbrandt W."/>
        </authorList>
    </citation>
    <scope>STRUCTURE BY ELECTRON MICROSCOPY (2.70 ANGSTROMS)</scope>
</reference>
<gene>
    <name evidence="10" type="ORF">B0T15DRAFT_490214</name>
</gene>
<dbReference type="GO" id="GO:0005742">
    <property type="term" value="C:mitochondrial outer membrane translocase complex"/>
    <property type="evidence" value="ECO:0007669"/>
    <property type="project" value="TreeGrafter"/>
</dbReference>
<evidence type="ECO:0000256" key="4">
    <source>
        <dbReference type="ARBA" id="ARBA00022787"/>
    </source>
</evidence>
<reference evidence="10" key="1">
    <citation type="journal article" date="2023" name="Mol. Phylogenet. Evol.">
        <title>Genome-scale phylogeny and comparative genomics of the fungal order Sordariales.</title>
        <authorList>
            <person name="Hensen N."/>
            <person name="Bonometti L."/>
            <person name="Westerberg I."/>
            <person name="Brannstrom I.O."/>
            <person name="Guillou S."/>
            <person name="Cros-Aarteil S."/>
            <person name="Calhoun S."/>
            <person name="Haridas S."/>
            <person name="Kuo A."/>
            <person name="Mondo S."/>
            <person name="Pangilinan J."/>
            <person name="Riley R."/>
            <person name="LaButti K."/>
            <person name="Andreopoulos B."/>
            <person name="Lipzen A."/>
            <person name="Chen C."/>
            <person name="Yan M."/>
            <person name="Daum C."/>
            <person name="Ng V."/>
            <person name="Clum A."/>
            <person name="Steindorff A."/>
            <person name="Ohm R.A."/>
            <person name="Martin F."/>
            <person name="Silar P."/>
            <person name="Natvig D.O."/>
            <person name="Lalanne C."/>
            <person name="Gautier V."/>
            <person name="Ament-Velasquez S.L."/>
            <person name="Kruys A."/>
            <person name="Hutchinson M.I."/>
            <person name="Powell A.J."/>
            <person name="Barry K."/>
            <person name="Miller A.N."/>
            <person name="Grigoriev I.V."/>
            <person name="Debuchy R."/>
            <person name="Gladieux P."/>
            <person name="Hiltunen Thoren M."/>
            <person name="Johannesson H."/>
        </authorList>
    </citation>
    <scope>NUCLEOTIDE SEQUENCE</scope>
    <source>
        <strain evidence="10">CBS 333.67</strain>
    </source>
</reference>
<dbReference type="Proteomes" id="UP001273166">
    <property type="component" value="Unassembled WGS sequence"/>
</dbReference>
<dbReference type="Pfam" id="PF10642">
    <property type="entry name" value="Tom5"/>
    <property type="match status" value="1"/>
</dbReference>
<dbReference type="GeneID" id="87885490"/>
<evidence type="ECO:0000256" key="2">
    <source>
        <dbReference type="ARBA" id="ARBA00022448"/>
    </source>
</evidence>
<evidence type="ECO:0000256" key="8">
    <source>
        <dbReference type="ARBA" id="ARBA00023136"/>
    </source>
</evidence>
<dbReference type="PANTHER" id="PTHR28188:SF1">
    <property type="entry name" value="MITOCHONDRIAL IMPORT RECEPTOR SUBUNIT TOM5"/>
    <property type="match status" value="1"/>
</dbReference>
<dbReference type="RefSeq" id="XP_062727396.1">
    <property type="nucleotide sequence ID" value="XM_062866661.1"/>
</dbReference>
<evidence type="ECO:0000256" key="1">
    <source>
        <dbReference type="ARBA" id="ARBA00004572"/>
    </source>
</evidence>
<keyword evidence="5" id="KW-0653">Protein transport</keyword>
<comment type="subcellular location">
    <subcellularLocation>
        <location evidence="1">Mitochondrion outer membrane</location>
        <topology evidence="1">Single-pass membrane protein</topology>
    </subcellularLocation>
</comment>
<evidence type="ECO:0007829" key="13">
    <source>
        <dbReference type="PDB" id="9I7P"/>
    </source>
</evidence>
<protein>
    <submittedName>
        <fullName evidence="10">Mitochondrial outer membrane translocase complex, subunit Tom5</fullName>
    </submittedName>
</protein>
<name>A0AAJ0H4I1_9PEZI</name>
<evidence type="ECO:0000256" key="5">
    <source>
        <dbReference type="ARBA" id="ARBA00022927"/>
    </source>
</evidence>
<dbReference type="GO" id="GO:0008320">
    <property type="term" value="F:protein transmembrane transporter activity"/>
    <property type="evidence" value="ECO:0007669"/>
    <property type="project" value="TreeGrafter"/>
</dbReference>
<keyword evidence="2" id="KW-0813">Transport</keyword>
<keyword evidence="11" id="KW-1185">Reference proteome</keyword>
<dbReference type="AlphaFoldDB" id="A0AAJ0H4I1"/>
<sequence>MFGGFQPPQPSPEELRAAEAEAAFTLQRAVATAAALYLSPFVIDAISKMF</sequence>
<evidence type="ECO:0000256" key="7">
    <source>
        <dbReference type="ARBA" id="ARBA00023128"/>
    </source>
</evidence>
<dbReference type="PANTHER" id="PTHR28188">
    <property type="entry name" value="MITOCHONDRIAL IMPORT RECEPTOR SUBUNIT TOM5"/>
    <property type="match status" value="1"/>
</dbReference>
<dbReference type="GO" id="GO:0006626">
    <property type="term" value="P:protein targeting to mitochondrion"/>
    <property type="evidence" value="ECO:0007669"/>
    <property type="project" value="TreeGrafter"/>
</dbReference>
<keyword evidence="7" id="KW-0496">Mitochondrion</keyword>
<keyword evidence="8" id="KW-0472">Membrane</keyword>
<evidence type="ECO:0000313" key="10">
    <source>
        <dbReference type="EMBL" id="KAK3311616.1"/>
    </source>
</evidence>
<dbReference type="PDB" id="9I6B">
    <property type="method" value="EM"/>
    <property type="resolution" value="2.70 A"/>
    <property type="chains" value="E/F=1-50"/>
</dbReference>